<dbReference type="AlphaFoldDB" id="A0A2S9Q3Z2"/>
<evidence type="ECO:0000313" key="8">
    <source>
        <dbReference type="EMBL" id="PRH84045.1"/>
    </source>
</evidence>
<dbReference type="InterPro" id="IPR014721">
    <property type="entry name" value="Ribsml_uS5_D2-typ_fold_subgr"/>
</dbReference>
<dbReference type="InterPro" id="IPR000100">
    <property type="entry name" value="RNase_P"/>
</dbReference>
<comment type="catalytic activity">
    <reaction evidence="6">
        <text>Endonucleolytic cleavage of RNA, removing 5'-extranucleotides from tRNA precursor.</text>
        <dbReference type="EC" id="3.1.26.5"/>
    </reaction>
</comment>
<dbReference type="Pfam" id="PF00825">
    <property type="entry name" value="Ribonuclease_P"/>
    <property type="match status" value="1"/>
</dbReference>
<dbReference type="GO" id="GO:0001682">
    <property type="term" value="P:tRNA 5'-leader removal"/>
    <property type="evidence" value="ECO:0007669"/>
    <property type="project" value="UniProtKB-UniRule"/>
</dbReference>
<comment type="caution">
    <text evidence="8">The sequence shown here is derived from an EMBL/GenBank/DDBJ whole genome shotgun (WGS) entry which is preliminary data.</text>
</comment>
<dbReference type="EMBL" id="PUEJ01000016">
    <property type="protein sequence ID" value="PRH84045.1"/>
    <property type="molecule type" value="Genomic_DNA"/>
</dbReference>
<keyword evidence="3 6" id="KW-0255">Endonuclease</keyword>
<dbReference type="PANTHER" id="PTHR33992:SF1">
    <property type="entry name" value="RIBONUCLEASE P PROTEIN COMPONENT"/>
    <property type="match status" value="1"/>
</dbReference>
<reference evidence="8 9" key="1">
    <citation type="submission" date="2018-02" db="EMBL/GenBank/DDBJ databases">
        <title>Whole genome sequencing of endophytic bacterium.</title>
        <authorList>
            <person name="Eedara R."/>
            <person name="Podile A.R."/>
        </authorList>
    </citation>
    <scope>NUCLEOTIDE SEQUENCE [LARGE SCALE GENOMIC DNA]</scope>
    <source>
        <strain evidence="8 9">RP1T</strain>
    </source>
</reference>
<evidence type="ECO:0000256" key="3">
    <source>
        <dbReference type="ARBA" id="ARBA00022759"/>
    </source>
</evidence>
<dbReference type="GO" id="GO:0042781">
    <property type="term" value="F:3'-tRNA processing endoribonuclease activity"/>
    <property type="evidence" value="ECO:0007669"/>
    <property type="project" value="TreeGrafter"/>
</dbReference>
<dbReference type="GO" id="GO:0000049">
    <property type="term" value="F:tRNA binding"/>
    <property type="evidence" value="ECO:0007669"/>
    <property type="project" value="UniProtKB-UniRule"/>
</dbReference>
<keyword evidence="4 6" id="KW-0378">Hydrolase</keyword>
<keyword evidence="2 6" id="KW-0540">Nuclease</keyword>
<dbReference type="OrthoDB" id="9810867at2"/>
<dbReference type="GO" id="GO:0030677">
    <property type="term" value="C:ribonuclease P complex"/>
    <property type="evidence" value="ECO:0007669"/>
    <property type="project" value="TreeGrafter"/>
</dbReference>
<dbReference type="GO" id="GO:0004526">
    <property type="term" value="F:ribonuclease P activity"/>
    <property type="evidence" value="ECO:0007669"/>
    <property type="project" value="UniProtKB-UniRule"/>
</dbReference>
<dbReference type="EC" id="3.1.26.5" evidence="6 7"/>
<comment type="function">
    <text evidence="6">RNaseP catalyzes the removal of the 5'-leader sequence from pre-tRNA to produce the mature 5'-terminus. It can also cleave other RNA substrates such as 4.5S RNA. The protein component plays an auxiliary but essential role in vivo by binding to the 5'-leader sequence and broadening the substrate specificity of the ribozyme.</text>
</comment>
<evidence type="ECO:0000256" key="5">
    <source>
        <dbReference type="ARBA" id="ARBA00022884"/>
    </source>
</evidence>
<dbReference type="Proteomes" id="UP000237682">
    <property type="component" value="Unassembled WGS sequence"/>
</dbReference>
<evidence type="ECO:0000313" key="9">
    <source>
        <dbReference type="Proteomes" id="UP000237682"/>
    </source>
</evidence>
<keyword evidence="5 6" id="KW-0694">RNA-binding</keyword>
<evidence type="ECO:0000256" key="6">
    <source>
        <dbReference type="HAMAP-Rule" id="MF_00227"/>
    </source>
</evidence>
<sequence>MQRLLKRRDFLFVREGRRAHAATLSLQARRRASAGAIEAAPSTPEDLEPRVGFTVTKKEGCAVERNRIRRRLREAVRLSGALHAREGYDYVVLGRRSALDTSFATIVDEMVTAFGRVHGERQGARKPRRSADEAVR</sequence>
<dbReference type="RefSeq" id="WP_105865473.1">
    <property type="nucleotide sequence ID" value="NZ_PUEJ01000016.1"/>
</dbReference>
<name>A0A2S9Q3Z2_9HYPH</name>
<accession>A0A2S9Q3Z2</accession>
<keyword evidence="9" id="KW-1185">Reference proteome</keyword>
<organism evidence="8 9">
    <name type="scientific">Labrys okinawensis</name>
    <dbReference type="NCBI Taxonomy" id="346911"/>
    <lineage>
        <taxon>Bacteria</taxon>
        <taxon>Pseudomonadati</taxon>
        <taxon>Pseudomonadota</taxon>
        <taxon>Alphaproteobacteria</taxon>
        <taxon>Hyphomicrobiales</taxon>
        <taxon>Xanthobacteraceae</taxon>
        <taxon>Labrys</taxon>
    </lineage>
</organism>
<proteinExistence type="inferred from homology"/>
<dbReference type="HAMAP" id="MF_00227">
    <property type="entry name" value="RNase_P"/>
    <property type="match status" value="1"/>
</dbReference>
<dbReference type="NCBIfam" id="TIGR00188">
    <property type="entry name" value="rnpA"/>
    <property type="match status" value="1"/>
</dbReference>
<evidence type="ECO:0000256" key="2">
    <source>
        <dbReference type="ARBA" id="ARBA00022722"/>
    </source>
</evidence>
<evidence type="ECO:0000256" key="1">
    <source>
        <dbReference type="ARBA" id="ARBA00022694"/>
    </source>
</evidence>
<dbReference type="SUPFAM" id="SSF54211">
    <property type="entry name" value="Ribosomal protein S5 domain 2-like"/>
    <property type="match status" value="1"/>
</dbReference>
<keyword evidence="1 6" id="KW-0819">tRNA processing</keyword>
<comment type="subunit">
    <text evidence="6">Consists of a catalytic RNA component (M1 or rnpB) and a protein subunit.</text>
</comment>
<evidence type="ECO:0000256" key="4">
    <source>
        <dbReference type="ARBA" id="ARBA00022801"/>
    </source>
</evidence>
<dbReference type="PANTHER" id="PTHR33992">
    <property type="entry name" value="RIBONUCLEASE P PROTEIN COMPONENT"/>
    <property type="match status" value="1"/>
</dbReference>
<gene>
    <name evidence="6 8" type="primary">rnpA</name>
    <name evidence="8" type="ORF">C5L14_28625</name>
</gene>
<protein>
    <recommendedName>
        <fullName evidence="6 7">Ribonuclease P protein component</fullName>
        <shortName evidence="6">RNase P protein</shortName>
        <shortName evidence="6">RNaseP protein</shortName>
        <ecNumber evidence="6 7">3.1.26.5</ecNumber>
    </recommendedName>
    <alternativeName>
        <fullName evidence="6">Protein C5</fullName>
    </alternativeName>
</protein>
<evidence type="ECO:0000256" key="7">
    <source>
        <dbReference type="NCBIfam" id="TIGR00188"/>
    </source>
</evidence>
<dbReference type="Gene3D" id="3.30.230.10">
    <property type="match status" value="1"/>
</dbReference>
<comment type="similarity">
    <text evidence="6">Belongs to the RnpA family.</text>
</comment>
<dbReference type="InterPro" id="IPR020568">
    <property type="entry name" value="Ribosomal_Su5_D2-typ_SF"/>
</dbReference>